<keyword evidence="1" id="KW-0472">Membrane</keyword>
<gene>
    <name evidence="2" type="ORF">JZO67_005213</name>
</gene>
<feature type="transmembrane region" description="Helical" evidence="1">
    <location>
        <begin position="81"/>
        <end position="104"/>
    </location>
</feature>
<feature type="transmembrane region" description="Helical" evidence="1">
    <location>
        <begin position="321"/>
        <end position="340"/>
    </location>
</feature>
<evidence type="ECO:0000313" key="3">
    <source>
        <dbReference type="Proteomes" id="UP000664357"/>
    </source>
</evidence>
<dbReference type="EMBL" id="JAFREL020000008">
    <property type="protein sequence ID" value="MEO1773229.1"/>
    <property type="molecule type" value="Genomic_DNA"/>
</dbReference>
<keyword evidence="1" id="KW-1133">Transmembrane helix</keyword>
<comment type="caution">
    <text evidence="2">The sequence shown here is derived from an EMBL/GenBank/DDBJ whole genome shotgun (WGS) entry which is preliminary data.</text>
</comment>
<reference evidence="2 3" key="1">
    <citation type="submission" date="2024-02" db="EMBL/GenBank/DDBJ databases">
        <title>The Genome Sequence of Enterococcus sp. DIV0159.</title>
        <authorList>
            <person name="Earl A."/>
            <person name="Manson A."/>
            <person name="Gilmore M."/>
            <person name="Sanders J."/>
            <person name="Shea T."/>
            <person name="Howe W."/>
            <person name="Livny J."/>
            <person name="Cuomo C."/>
            <person name="Neafsey D."/>
            <person name="Birren B."/>
        </authorList>
    </citation>
    <scope>NUCLEOTIDE SEQUENCE [LARGE SCALE GENOMIC DNA]</scope>
    <source>
        <strain evidence="2 3">665A</strain>
    </source>
</reference>
<keyword evidence="1" id="KW-0812">Transmembrane</keyword>
<dbReference type="SUPFAM" id="SSF103473">
    <property type="entry name" value="MFS general substrate transporter"/>
    <property type="match status" value="1"/>
</dbReference>
<accession>A0ABV0F030</accession>
<feature type="transmembrane region" description="Helical" evidence="1">
    <location>
        <begin position="235"/>
        <end position="261"/>
    </location>
</feature>
<name>A0ABV0F030_9ENTE</name>
<dbReference type="PANTHER" id="PTHR11328">
    <property type="entry name" value="MAJOR FACILITATOR SUPERFAMILY DOMAIN-CONTAINING PROTEIN"/>
    <property type="match status" value="1"/>
</dbReference>
<dbReference type="NCBIfam" id="TIGR00792">
    <property type="entry name" value="gph"/>
    <property type="match status" value="1"/>
</dbReference>
<feature type="transmembrane region" description="Helical" evidence="1">
    <location>
        <begin position="180"/>
        <end position="202"/>
    </location>
</feature>
<dbReference type="Proteomes" id="UP000664357">
    <property type="component" value="Unassembled WGS sequence"/>
</dbReference>
<evidence type="ECO:0000313" key="2">
    <source>
        <dbReference type="EMBL" id="MEO1773229.1"/>
    </source>
</evidence>
<dbReference type="CDD" id="cd17332">
    <property type="entry name" value="MFS_MelB_like"/>
    <property type="match status" value="1"/>
</dbReference>
<evidence type="ECO:0000256" key="1">
    <source>
        <dbReference type="SAM" id="Phobius"/>
    </source>
</evidence>
<dbReference type="InterPro" id="IPR001927">
    <property type="entry name" value="Na/Gal_symport"/>
</dbReference>
<protein>
    <submittedName>
        <fullName evidence="2">GPH family glycoside/pentoside/hexuronide:cation symporter</fullName>
    </submittedName>
</protein>
<feature type="transmembrane region" description="Helical" evidence="1">
    <location>
        <begin position="12"/>
        <end position="33"/>
    </location>
</feature>
<feature type="transmembrane region" description="Helical" evidence="1">
    <location>
        <begin position="361"/>
        <end position="386"/>
    </location>
</feature>
<proteinExistence type="predicted"/>
<feature type="transmembrane region" description="Helical" evidence="1">
    <location>
        <begin position="152"/>
        <end position="174"/>
    </location>
</feature>
<sequence>MRKKMRLKEKIGFALTNLGNIPIMTLLNTYLLIFYTDVIGINPAVVATLFLVSRMFDGISDPILGYFIDKFPQTRFGKYRVILVLGTIICCINYLFVWFAPLLLVQHQVLVIGISYLLLGVTFDLMDIPLNSMIPILTKDENERNILSSIKGVSYTVGPTILNVLAPLAIAAFTDKTDGYLLLIIGTVLTVLFFTIVGAACLKERNLEAEEPEKAAVHYSFKDIVAIFKIRSVSVLFVSMLFVTAATNIFNGTILYYITYILGDERIFSMASLVGFFGALFAGMIVPSVSKRIGKENVYILGLFIASCMMVAILFFRQQVILFIVFYLFIQFGLGLINTIQYSISADNVDRVYETMHIQSAGLIASLNSFVMKVAMALGGAAPGFILNHFGYVSNQDQSPEAQTGILLAAFIVPFILYIITILVFKLGYKNIEAGKLTTVVDKMD</sequence>
<feature type="transmembrane region" description="Helical" evidence="1">
    <location>
        <begin position="298"/>
        <end position="315"/>
    </location>
</feature>
<dbReference type="Pfam" id="PF13347">
    <property type="entry name" value="MFS_2"/>
    <property type="match status" value="1"/>
</dbReference>
<organism evidence="2 3">
    <name type="scientific">Candidatus Enterococcus ferrettii</name>
    <dbReference type="NCBI Taxonomy" id="2815324"/>
    <lineage>
        <taxon>Bacteria</taxon>
        <taxon>Bacillati</taxon>
        <taxon>Bacillota</taxon>
        <taxon>Bacilli</taxon>
        <taxon>Lactobacillales</taxon>
        <taxon>Enterococcaceae</taxon>
        <taxon>Enterococcus</taxon>
    </lineage>
</organism>
<keyword evidence="3" id="KW-1185">Reference proteome</keyword>
<dbReference type="PANTHER" id="PTHR11328:SF24">
    <property type="entry name" value="MAJOR FACILITATOR SUPERFAMILY (MFS) PROFILE DOMAIN-CONTAINING PROTEIN"/>
    <property type="match status" value="1"/>
</dbReference>
<dbReference type="RefSeq" id="WP_207703187.1">
    <property type="nucleotide sequence ID" value="NZ_JAFREL020000008.1"/>
</dbReference>
<feature type="transmembrane region" description="Helical" evidence="1">
    <location>
        <begin position="39"/>
        <end position="60"/>
    </location>
</feature>
<feature type="transmembrane region" description="Helical" evidence="1">
    <location>
        <begin position="406"/>
        <end position="429"/>
    </location>
</feature>
<dbReference type="InterPro" id="IPR036259">
    <property type="entry name" value="MFS_trans_sf"/>
</dbReference>
<dbReference type="InterPro" id="IPR039672">
    <property type="entry name" value="MFS_2"/>
</dbReference>
<feature type="transmembrane region" description="Helical" evidence="1">
    <location>
        <begin position="110"/>
        <end position="131"/>
    </location>
</feature>
<feature type="transmembrane region" description="Helical" evidence="1">
    <location>
        <begin position="267"/>
        <end position="286"/>
    </location>
</feature>
<dbReference type="Gene3D" id="1.20.1250.20">
    <property type="entry name" value="MFS general substrate transporter like domains"/>
    <property type="match status" value="1"/>
</dbReference>